<keyword evidence="2" id="KW-0813">Transport</keyword>
<dbReference type="PANTHER" id="PTHR30061">
    <property type="entry name" value="MALTOSE-BINDING PERIPLASMIC PROTEIN"/>
    <property type="match status" value="1"/>
</dbReference>
<dbReference type="EMBL" id="JAPOHA010000008">
    <property type="protein sequence ID" value="MCY1714379.1"/>
    <property type="molecule type" value="Genomic_DNA"/>
</dbReference>
<feature type="chain" id="PRO_5046114553" evidence="4">
    <location>
        <begin position="21"/>
        <end position="435"/>
    </location>
</feature>
<evidence type="ECO:0000313" key="6">
    <source>
        <dbReference type="Proteomes" id="UP001082703"/>
    </source>
</evidence>
<evidence type="ECO:0000256" key="4">
    <source>
        <dbReference type="SAM" id="SignalP"/>
    </source>
</evidence>
<comment type="caution">
    <text evidence="5">The sequence shown here is derived from an EMBL/GenBank/DDBJ whole genome shotgun (WGS) entry which is preliminary data.</text>
</comment>
<sequence length="435" mass="47770">MKRYLSTISLALATMLTVSACSTAPASSKANPASAASGAASQPVTITFDQFSNSGDNEQYLKKMIDAYKVKNPNVTIKLQSYGYQDYFTQLTTKVAGGKAADVFELNYENFVSYAKKGALMPLDDIIKSENIDTSSYNPTALKAFNADGKQYGVPDSFSTVLLFYNKDLFDKAKVSYPTDDWKWEDAMNAAQKIRALGKDIYGYYHPCTFNEFYKVAKQNGGSLISADGKSFTMDTPENVQALQYMVDMQNKTNVMPTAAQVERTANADWDLFKSGRLGMIVTGCWAFPDFTKNCGFNWDVAVEPGHSVKATHFFSNGYVVNKDSKAANEAVKFINFISSNKEATQIRLDAGLELPPVTDSSIISQYTSKTPPANRKAVFKSLDFLVTPPVISQYQQLQDIVGKHLDAAVAGTVTPSQALKDMQAECQQTISLSK</sequence>
<comment type="similarity">
    <text evidence="1">Belongs to the bacterial solute-binding protein 1 family.</text>
</comment>
<proteinExistence type="inferred from homology"/>
<evidence type="ECO:0000313" key="5">
    <source>
        <dbReference type="EMBL" id="MCY1714379.1"/>
    </source>
</evidence>
<dbReference type="PANTHER" id="PTHR30061:SF50">
    <property type="entry name" value="MALTOSE_MALTODEXTRIN-BINDING PERIPLASMIC PROTEIN"/>
    <property type="match status" value="1"/>
</dbReference>
<dbReference type="InterPro" id="IPR006059">
    <property type="entry name" value="SBP"/>
</dbReference>
<feature type="signal peptide" evidence="4">
    <location>
        <begin position="1"/>
        <end position="20"/>
    </location>
</feature>
<evidence type="ECO:0000256" key="1">
    <source>
        <dbReference type="ARBA" id="ARBA00008520"/>
    </source>
</evidence>
<name>A0ABT4BTZ5_9FIRM</name>
<dbReference type="SUPFAM" id="SSF53850">
    <property type="entry name" value="Periplasmic binding protein-like II"/>
    <property type="match status" value="1"/>
</dbReference>
<keyword evidence="6" id="KW-1185">Reference proteome</keyword>
<evidence type="ECO:0000256" key="2">
    <source>
        <dbReference type="ARBA" id="ARBA00022448"/>
    </source>
</evidence>
<dbReference type="Proteomes" id="UP001082703">
    <property type="component" value="Unassembled WGS sequence"/>
</dbReference>
<protein>
    <submittedName>
        <fullName evidence="5">Sugar ABC transporter substrate-binding protein</fullName>
    </submittedName>
</protein>
<dbReference type="CDD" id="cd13585">
    <property type="entry name" value="PBP2_TMBP_like"/>
    <property type="match status" value="1"/>
</dbReference>
<dbReference type="Gene3D" id="3.40.190.10">
    <property type="entry name" value="Periplasmic binding protein-like II"/>
    <property type="match status" value="1"/>
</dbReference>
<accession>A0ABT4BTZ5</accession>
<reference evidence="5 6" key="1">
    <citation type="submission" date="2022-11" db="EMBL/GenBank/DDBJ databases">
        <authorList>
            <person name="Caiyu Z."/>
        </authorList>
    </citation>
    <scope>NUCLEOTIDE SEQUENCE [LARGE SCALE GENOMIC DNA]</scope>
    <source>
        <strain evidence="5 6">YR-4</strain>
    </source>
</reference>
<keyword evidence="3 4" id="KW-0732">Signal</keyword>
<gene>
    <name evidence="5" type="ORF">OUY18_08930</name>
</gene>
<organism evidence="5 6">
    <name type="scientific">Caproiciproducens galactitolivorans</name>
    <dbReference type="NCBI Taxonomy" id="642589"/>
    <lineage>
        <taxon>Bacteria</taxon>
        <taxon>Bacillati</taxon>
        <taxon>Bacillota</taxon>
        <taxon>Clostridia</taxon>
        <taxon>Eubacteriales</taxon>
        <taxon>Acutalibacteraceae</taxon>
        <taxon>Caproiciproducens</taxon>
    </lineage>
</organism>
<evidence type="ECO:0000256" key="3">
    <source>
        <dbReference type="ARBA" id="ARBA00022729"/>
    </source>
</evidence>
<dbReference type="RefSeq" id="WP_268058431.1">
    <property type="nucleotide sequence ID" value="NZ_JAPOHA010000008.1"/>
</dbReference>
<dbReference type="PROSITE" id="PS51257">
    <property type="entry name" value="PROKAR_LIPOPROTEIN"/>
    <property type="match status" value="1"/>
</dbReference>
<dbReference type="Pfam" id="PF13416">
    <property type="entry name" value="SBP_bac_8"/>
    <property type="match status" value="1"/>
</dbReference>